<comment type="caution">
    <text evidence="19">The sequence shown here is derived from an EMBL/GenBank/DDBJ whole genome shotgun (WGS) entry which is preliminary data.</text>
</comment>
<dbReference type="GO" id="GO:0005886">
    <property type="term" value="C:plasma membrane"/>
    <property type="evidence" value="ECO:0007669"/>
    <property type="project" value="UniProtKB-SubCell"/>
</dbReference>
<keyword evidence="10 14" id="KW-1133">Transmembrane helix</keyword>
<dbReference type="SMART" id="SM00116">
    <property type="entry name" value="CBS"/>
    <property type="match status" value="2"/>
</dbReference>
<feature type="domain" description="CBS" evidence="18">
    <location>
        <begin position="315"/>
        <end position="372"/>
    </location>
</feature>
<comment type="similarity">
    <text evidence="2 14">Belongs to the peptidase M50B family.</text>
</comment>
<evidence type="ECO:0000256" key="14">
    <source>
        <dbReference type="PIRNR" id="PIRNR006404"/>
    </source>
</evidence>
<keyword evidence="13 14" id="KW-0472">Membrane</keyword>
<organism evidence="19 20">
    <name type="scientific">Rhodothalassium salexigens DSM 2132</name>
    <dbReference type="NCBI Taxonomy" id="1188247"/>
    <lineage>
        <taxon>Bacteria</taxon>
        <taxon>Pseudomonadati</taxon>
        <taxon>Pseudomonadota</taxon>
        <taxon>Alphaproteobacteria</taxon>
        <taxon>Rhodothalassiales</taxon>
        <taxon>Rhodothalassiaceae</taxon>
        <taxon>Rhodothalassium</taxon>
    </lineage>
</organism>
<evidence type="ECO:0000256" key="4">
    <source>
        <dbReference type="ARBA" id="ARBA00022670"/>
    </source>
</evidence>
<dbReference type="CDD" id="cd06164">
    <property type="entry name" value="S2P-M50_SpoIVFB_CBS"/>
    <property type="match status" value="1"/>
</dbReference>
<keyword evidence="20" id="KW-1185">Reference proteome</keyword>
<keyword evidence="12 17" id="KW-0129">CBS domain</keyword>
<dbReference type="PIRSF" id="PIRSF006404">
    <property type="entry name" value="UCP006404_Pept_M50_CBS"/>
    <property type="match status" value="1"/>
</dbReference>
<evidence type="ECO:0000256" key="12">
    <source>
        <dbReference type="ARBA" id="ARBA00023122"/>
    </source>
</evidence>
<keyword evidence="9 14" id="KW-0862">Zinc</keyword>
<keyword evidence="5 14" id="KW-0812">Transmembrane</keyword>
<keyword evidence="6 14" id="KW-0479">Metal-binding</keyword>
<feature type="binding site" evidence="16">
    <location>
        <position position="166"/>
    </location>
    <ligand>
        <name>Zn(2+)</name>
        <dbReference type="ChEBI" id="CHEBI:29105"/>
        <note>catalytic</note>
    </ligand>
</feature>
<evidence type="ECO:0000256" key="7">
    <source>
        <dbReference type="ARBA" id="ARBA00022737"/>
    </source>
</evidence>
<dbReference type="EMBL" id="SLXO01000001">
    <property type="protein sequence ID" value="TCP38543.1"/>
    <property type="molecule type" value="Genomic_DNA"/>
</dbReference>
<evidence type="ECO:0000256" key="3">
    <source>
        <dbReference type="ARBA" id="ARBA00022475"/>
    </source>
</evidence>
<reference evidence="19 20" key="1">
    <citation type="submission" date="2019-03" db="EMBL/GenBank/DDBJ databases">
        <title>Genomic Encyclopedia of Type Strains, Phase IV (KMG-IV): sequencing the most valuable type-strain genomes for metagenomic binning, comparative biology and taxonomic classification.</title>
        <authorList>
            <person name="Goeker M."/>
        </authorList>
    </citation>
    <scope>NUCLEOTIDE SEQUENCE [LARGE SCALE GENOMIC DNA]</scope>
    <source>
        <strain evidence="19 20">DSM 2132</strain>
    </source>
</reference>
<dbReference type="AlphaFoldDB" id="A0A4R2PRL5"/>
<evidence type="ECO:0000256" key="17">
    <source>
        <dbReference type="PROSITE-ProRule" id="PRU00703"/>
    </source>
</evidence>
<sequence length="378" mass="41245">MFKNAISLFKIFGFDIRVDPSWLLLAFLITWSLSTGYFPLQYPDLTAATYWSLGLLGMLGLMVSLILHEMSHSVVARRYGLPVGRITLFIFGGVAELQNEPESAKSEFWVAIAGPIASLVLAGLFWGLAAPVEALAGAPAGALFAYLGLVNLILAIFNLIPAFPLDGGRVLRAALWHWRGSLLAATRTATDVGKGFGLVLITFGVLFILTGNLIGGAWWIVIGLFVRAAADGSYQHMMTSRILAGEPVSRFMTRDPICVSPETSLADFVDNTLYRYHHDMFPVLHGRQVLGAIGPRQVRTIAREDWSGTAVGDAMTPLSDDIVLDPDTDTAEALTRMQRSGRSRFLVVRRGRLVGLVTLKDIVALLQLKMDLGDQGER</sequence>
<dbReference type="SUPFAM" id="SSF54631">
    <property type="entry name" value="CBS-domain pair"/>
    <property type="match status" value="1"/>
</dbReference>
<feature type="transmembrane region" description="Helical" evidence="14">
    <location>
        <begin position="196"/>
        <end position="226"/>
    </location>
</feature>
<evidence type="ECO:0000313" key="20">
    <source>
        <dbReference type="Proteomes" id="UP000295399"/>
    </source>
</evidence>
<feature type="transmembrane region" description="Helical" evidence="14">
    <location>
        <begin position="141"/>
        <end position="163"/>
    </location>
</feature>
<evidence type="ECO:0000256" key="15">
    <source>
        <dbReference type="PIRSR" id="PIRSR006404-1"/>
    </source>
</evidence>
<comment type="subcellular location">
    <subcellularLocation>
        <location evidence="1 14">Cell membrane</location>
        <topology evidence="1 14">Multi-pass membrane protein</topology>
    </subcellularLocation>
</comment>
<dbReference type="PROSITE" id="PS51371">
    <property type="entry name" value="CBS"/>
    <property type="match status" value="2"/>
</dbReference>
<evidence type="ECO:0000256" key="9">
    <source>
        <dbReference type="ARBA" id="ARBA00022833"/>
    </source>
</evidence>
<feature type="domain" description="CBS" evidence="18">
    <location>
        <begin position="252"/>
        <end position="311"/>
    </location>
</feature>
<evidence type="ECO:0000313" key="19">
    <source>
        <dbReference type="EMBL" id="TCP38543.1"/>
    </source>
</evidence>
<dbReference type="RefSeq" id="WP_132707039.1">
    <property type="nucleotide sequence ID" value="NZ_JACIGF010000001.1"/>
</dbReference>
<dbReference type="GO" id="GO:0006508">
    <property type="term" value="P:proteolysis"/>
    <property type="evidence" value="ECO:0007669"/>
    <property type="project" value="UniProtKB-KW"/>
</dbReference>
<dbReference type="Pfam" id="PF00571">
    <property type="entry name" value="CBS"/>
    <property type="match status" value="2"/>
</dbReference>
<dbReference type="Gene3D" id="3.10.580.10">
    <property type="entry name" value="CBS-domain"/>
    <property type="match status" value="1"/>
</dbReference>
<keyword evidence="7" id="KW-0677">Repeat</keyword>
<accession>A0A4R2PRL5</accession>
<dbReference type="InterPro" id="IPR008915">
    <property type="entry name" value="Peptidase_M50"/>
</dbReference>
<dbReference type="InterPro" id="IPR000644">
    <property type="entry name" value="CBS_dom"/>
</dbReference>
<keyword evidence="8 14" id="KW-0378">Hydrolase</keyword>
<feature type="transmembrane region" description="Helical" evidence="14">
    <location>
        <begin position="21"/>
        <end position="42"/>
    </location>
</feature>
<feature type="active site" evidence="15">
    <location>
        <position position="69"/>
    </location>
</feature>
<dbReference type="InParanoid" id="A0A4R2PRL5"/>
<evidence type="ECO:0000256" key="11">
    <source>
        <dbReference type="ARBA" id="ARBA00023049"/>
    </source>
</evidence>
<feature type="transmembrane region" description="Helical" evidence="14">
    <location>
        <begin position="79"/>
        <end position="97"/>
    </location>
</feature>
<dbReference type="Proteomes" id="UP000295399">
    <property type="component" value="Unassembled WGS sequence"/>
</dbReference>
<proteinExistence type="inferred from homology"/>
<evidence type="ECO:0000256" key="13">
    <source>
        <dbReference type="ARBA" id="ARBA00023136"/>
    </source>
</evidence>
<dbReference type="Pfam" id="PF02163">
    <property type="entry name" value="Peptidase_M50"/>
    <property type="match status" value="2"/>
</dbReference>
<dbReference type="InterPro" id="IPR016483">
    <property type="entry name" value="UCP006404_Pept_M50_CBS"/>
</dbReference>
<feature type="transmembrane region" description="Helical" evidence="14">
    <location>
        <begin position="109"/>
        <end position="129"/>
    </location>
</feature>
<evidence type="ECO:0000256" key="1">
    <source>
        <dbReference type="ARBA" id="ARBA00004651"/>
    </source>
</evidence>
<evidence type="ECO:0000256" key="8">
    <source>
        <dbReference type="ARBA" id="ARBA00022801"/>
    </source>
</evidence>
<dbReference type="InterPro" id="IPR046342">
    <property type="entry name" value="CBS_dom_sf"/>
</dbReference>
<evidence type="ECO:0000256" key="6">
    <source>
        <dbReference type="ARBA" id="ARBA00022723"/>
    </source>
</evidence>
<evidence type="ECO:0000256" key="2">
    <source>
        <dbReference type="ARBA" id="ARBA00007931"/>
    </source>
</evidence>
<dbReference type="GO" id="GO:0008237">
    <property type="term" value="F:metallopeptidase activity"/>
    <property type="evidence" value="ECO:0007669"/>
    <property type="project" value="UniProtKB-UniRule"/>
</dbReference>
<feature type="transmembrane region" description="Helical" evidence="14">
    <location>
        <begin position="48"/>
        <end position="67"/>
    </location>
</feature>
<dbReference type="PANTHER" id="PTHR39188:SF3">
    <property type="entry name" value="STAGE IV SPORULATION PROTEIN FB"/>
    <property type="match status" value="1"/>
</dbReference>
<evidence type="ECO:0000256" key="10">
    <source>
        <dbReference type="ARBA" id="ARBA00022989"/>
    </source>
</evidence>
<feature type="binding site" evidence="16">
    <location>
        <position position="72"/>
    </location>
    <ligand>
        <name>Zn(2+)</name>
        <dbReference type="ChEBI" id="CHEBI:29105"/>
        <note>catalytic</note>
    </ligand>
</feature>
<comment type="cofactor">
    <cofactor evidence="14 16">
        <name>Zn(2+)</name>
        <dbReference type="ChEBI" id="CHEBI:29105"/>
    </cofactor>
    <text evidence="14 16">Binds 1 zinc ion per subunit.</text>
</comment>
<name>A0A4R2PRL5_RHOSA</name>
<evidence type="ECO:0000256" key="5">
    <source>
        <dbReference type="ARBA" id="ARBA00022692"/>
    </source>
</evidence>
<evidence type="ECO:0000256" key="16">
    <source>
        <dbReference type="PIRSR" id="PIRSR006404-2"/>
    </source>
</evidence>
<dbReference type="PANTHER" id="PTHR39188">
    <property type="entry name" value="MEMBRANE-ASSOCIATED ZINC METALLOPROTEASE M50B"/>
    <property type="match status" value="1"/>
</dbReference>
<gene>
    <name evidence="19" type="ORF">EV659_101448</name>
</gene>
<feature type="binding site" evidence="16">
    <location>
        <position position="68"/>
    </location>
    <ligand>
        <name>Zn(2+)</name>
        <dbReference type="ChEBI" id="CHEBI:29105"/>
        <note>catalytic</note>
    </ligand>
</feature>
<evidence type="ECO:0000259" key="18">
    <source>
        <dbReference type="PROSITE" id="PS51371"/>
    </source>
</evidence>
<keyword evidence="11 14" id="KW-0482">Metalloprotease</keyword>
<keyword evidence="4 14" id="KW-0645">Protease</keyword>
<dbReference type="OrthoDB" id="9781963at2"/>
<keyword evidence="3 14" id="KW-1003">Cell membrane</keyword>
<dbReference type="GO" id="GO:0046872">
    <property type="term" value="F:metal ion binding"/>
    <property type="evidence" value="ECO:0007669"/>
    <property type="project" value="UniProtKB-UniRule"/>
</dbReference>
<protein>
    <recommendedName>
        <fullName evidence="14">Zinc metalloprotease</fullName>
    </recommendedName>
</protein>